<evidence type="ECO:0000313" key="2">
    <source>
        <dbReference type="Proteomes" id="UP000031036"/>
    </source>
</evidence>
<organism evidence="1 2">
    <name type="scientific">Toxocara canis</name>
    <name type="common">Canine roundworm</name>
    <dbReference type="NCBI Taxonomy" id="6265"/>
    <lineage>
        <taxon>Eukaryota</taxon>
        <taxon>Metazoa</taxon>
        <taxon>Ecdysozoa</taxon>
        <taxon>Nematoda</taxon>
        <taxon>Chromadorea</taxon>
        <taxon>Rhabditida</taxon>
        <taxon>Spirurina</taxon>
        <taxon>Ascaridomorpha</taxon>
        <taxon>Ascaridoidea</taxon>
        <taxon>Toxocaridae</taxon>
        <taxon>Toxocara</taxon>
    </lineage>
</organism>
<gene>
    <name evidence="1" type="ORF">Tcan_14066</name>
</gene>
<keyword evidence="2" id="KW-1185">Reference proteome</keyword>
<dbReference type="AlphaFoldDB" id="A0A0B2VCK5"/>
<evidence type="ECO:0008006" key="3">
    <source>
        <dbReference type="Google" id="ProtNLM"/>
    </source>
</evidence>
<accession>A0A0B2VCK5</accession>
<name>A0A0B2VCK5_TOXCA</name>
<sequence length="160" mass="18566">MWMGRPTPFFTYPQLVTAEYRKIHSTHPKITYVHPIEMVKNWKSYQEQFDFIVSYSSIEHSGLGRFGDPLDPKGDLREMQKIQCLLKRGGLLFLGLPCGADALVFNAHRLYGRLRLPMMFQGFKFLNMFVGNAAGPVQVTDEMFNEPKEEMQPTFVLQRE</sequence>
<comment type="caution">
    <text evidence="1">The sequence shown here is derived from an EMBL/GenBank/DDBJ whole genome shotgun (WGS) entry which is preliminary data.</text>
</comment>
<protein>
    <recommendedName>
        <fullName evidence="3">Methyltransferase type 11 domain-containing protein</fullName>
    </recommendedName>
</protein>
<dbReference type="OrthoDB" id="428346at2759"/>
<dbReference type="EMBL" id="JPKZ01001939">
    <property type="protein sequence ID" value="KHN79177.1"/>
    <property type="molecule type" value="Genomic_DNA"/>
</dbReference>
<reference evidence="1 2" key="1">
    <citation type="submission" date="2014-11" db="EMBL/GenBank/DDBJ databases">
        <title>Genetic blueprint of the zoonotic pathogen Toxocara canis.</title>
        <authorList>
            <person name="Zhu X.-Q."/>
            <person name="Korhonen P.K."/>
            <person name="Cai H."/>
            <person name="Young N.D."/>
            <person name="Nejsum P."/>
            <person name="von Samson-Himmelstjerna G."/>
            <person name="Boag P.R."/>
            <person name="Tan P."/>
            <person name="Li Q."/>
            <person name="Min J."/>
            <person name="Yang Y."/>
            <person name="Wang X."/>
            <person name="Fang X."/>
            <person name="Hall R.S."/>
            <person name="Hofmann A."/>
            <person name="Sternberg P.W."/>
            <person name="Jex A.R."/>
            <person name="Gasser R.B."/>
        </authorList>
    </citation>
    <scope>NUCLEOTIDE SEQUENCE [LARGE SCALE GENOMIC DNA]</scope>
    <source>
        <strain evidence="1">PN_DK_2014</strain>
    </source>
</reference>
<evidence type="ECO:0000313" key="1">
    <source>
        <dbReference type="EMBL" id="KHN79177.1"/>
    </source>
</evidence>
<proteinExistence type="predicted"/>
<dbReference type="Proteomes" id="UP000031036">
    <property type="component" value="Unassembled WGS sequence"/>
</dbReference>
<dbReference type="Pfam" id="PF03269">
    <property type="entry name" value="DUF268"/>
    <property type="match status" value="1"/>
</dbReference>
<dbReference type="InterPro" id="IPR004951">
    <property type="entry name" value="DUF268_CAE_spp"/>
</dbReference>